<evidence type="ECO:0000256" key="4">
    <source>
        <dbReference type="ARBA" id="ARBA00023136"/>
    </source>
</evidence>
<dbReference type="PATRIC" id="fig|1286106.3.peg.1060"/>
<accession>M7PSL0</accession>
<proteinExistence type="predicted"/>
<dbReference type="eggNOG" id="COG2911">
    <property type="taxonomic scope" value="Bacteria"/>
</dbReference>
<evidence type="ECO:0000313" key="6">
    <source>
        <dbReference type="Proteomes" id="UP000012019"/>
    </source>
</evidence>
<dbReference type="GO" id="GO:0097347">
    <property type="term" value="C:TAM protein secretion complex"/>
    <property type="evidence" value="ECO:0007669"/>
    <property type="project" value="TreeGrafter"/>
</dbReference>
<dbReference type="RefSeq" id="WP_009726063.1">
    <property type="nucleotide sequence ID" value="NZ_APHR01000024.1"/>
</dbReference>
<reference evidence="5 6" key="1">
    <citation type="journal article" date="2013" name="Genome Announc.">
        <title>Draft Genome Sequence of Methylophaga lonarensis MPLT, a Haloalkaliphilic (Non-Methane-Utilizing) Methylotroph.</title>
        <authorList>
            <person name="Shetty S.A."/>
            <person name="Marathe N.P."/>
            <person name="Munot H."/>
            <person name="Antony C.P."/>
            <person name="Dhotre D.P."/>
            <person name="Murrell J.C."/>
            <person name="Shouche Y.S."/>
        </authorList>
    </citation>
    <scope>NUCLEOTIDE SEQUENCE [LARGE SCALE GENOMIC DNA]</scope>
    <source>
        <strain evidence="5 6">MPL</strain>
    </source>
</reference>
<gene>
    <name evidence="5" type="ORF">MPL1_05277</name>
</gene>
<sequence>MKRALKLAFFAVLVSVALIAMAITWVMTTSSGFQYAIETVERFVPELKIGKAEGRLASAFSLEEIRYAAEAGPLVEIASVQMRWQSMALLRGKAKITELAINDLHIIDRETPATQTDDSEPVEISLPVAIEIESLRLEGLNFTSVEGDVVVILNRLSSQLHLRHSTLSLDSLTVERDELQLQLAGAVDINPPYSMQLGTDINVQLPDLPTLGFNGSIEGDTTLLRVQQNSRPPLEAQLDVELSELLGQLGWQIELAGGQWQVADFVDEQTAQISALKLSANGGLESIDGTLQFNLIEVGLPELALAADFSSSGFDDWMVDIRAGIDGRSELNLAGQINAVLTGKPDFDVAGDWSNIIWPYDDADLLVKDSQGSFSLAGDLDELLIELSAQAELRGDELIPDQQLQLDSRIQASPNHAVIEQLELASDIGRLSAEGRVDWADQLYLLLDSQWQEISIPEGLAPVSIRSPQGNLQLRGDESEFVLNSEMSLEVDQQPLQLTLNGDGDQSGFERFELLIRHAGARAGFTGAITWQDFISVAGDLTLKDFNPGILLADWQGRLDGQGQLGFQLEDDDIQLTANNLRIEGVLRDLPVLLQSELSYLNSALDVPMLVLSSGASSLQVKGKMTDVLAFEWQLDSPDLSNFYPELAGQLSANGVLTGHTEKPDITAQLQGQALSWQQYSLGQLTADISVREGGDGRLQISTQLDSVMLDEFVLEQLSLELSGALDDHALLIKAKAEYIELDSLFVGALHDEVWQGNIKRLSSDSDISASGNSPRPEI</sequence>
<evidence type="ECO:0000313" key="5">
    <source>
        <dbReference type="EMBL" id="EMR13434.1"/>
    </source>
</evidence>
<dbReference type="EMBL" id="APHR01000024">
    <property type="protein sequence ID" value="EMR13434.1"/>
    <property type="molecule type" value="Genomic_DNA"/>
</dbReference>
<organism evidence="5 6">
    <name type="scientific">Methylophaga lonarensis MPL</name>
    <dbReference type="NCBI Taxonomy" id="1286106"/>
    <lineage>
        <taxon>Bacteria</taxon>
        <taxon>Pseudomonadati</taxon>
        <taxon>Pseudomonadota</taxon>
        <taxon>Gammaproteobacteria</taxon>
        <taxon>Thiotrichales</taxon>
        <taxon>Piscirickettsiaceae</taxon>
        <taxon>Methylophaga</taxon>
    </lineage>
</organism>
<name>M7PSL0_9GAMM</name>
<comment type="subcellular location">
    <subcellularLocation>
        <location evidence="1">Membrane</location>
        <topology evidence="1">Single-pass membrane protein</topology>
    </subcellularLocation>
</comment>
<evidence type="ECO:0000256" key="1">
    <source>
        <dbReference type="ARBA" id="ARBA00004167"/>
    </source>
</evidence>
<dbReference type="GO" id="GO:0009306">
    <property type="term" value="P:protein secretion"/>
    <property type="evidence" value="ECO:0007669"/>
    <property type="project" value="TreeGrafter"/>
</dbReference>
<keyword evidence="4" id="KW-0472">Membrane</keyword>
<dbReference type="STRING" id="1286106.MPL1_05277"/>
<dbReference type="Proteomes" id="UP000012019">
    <property type="component" value="Unassembled WGS sequence"/>
</dbReference>
<dbReference type="GO" id="GO:0005886">
    <property type="term" value="C:plasma membrane"/>
    <property type="evidence" value="ECO:0007669"/>
    <property type="project" value="TreeGrafter"/>
</dbReference>
<comment type="caution">
    <text evidence="5">The sequence shown here is derived from an EMBL/GenBank/DDBJ whole genome shotgun (WGS) entry which is preliminary data.</text>
</comment>
<dbReference type="OrthoDB" id="5555605at2"/>
<evidence type="ECO:0000256" key="2">
    <source>
        <dbReference type="ARBA" id="ARBA00022692"/>
    </source>
</evidence>
<keyword evidence="2" id="KW-0812">Transmembrane</keyword>
<dbReference type="PANTHER" id="PTHR36985:SF1">
    <property type="entry name" value="TRANSLOCATION AND ASSEMBLY MODULE SUBUNIT TAMB"/>
    <property type="match status" value="1"/>
</dbReference>
<dbReference type="PANTHER" id="PTHR36985">
    <property type="entry name" value="TRANSLOCATION AND ASSEMBLY MODULE SUBUNIT TAMB"/>
    <property type="match status" value="1"/>
</dbReference>
<keyword evidence="6" id="KW-1185">Reference proteome</keyword>
<keyword evidence="3" id="KW-1133">Transmembrane helix</keyword>
<dbReference type="AlphaFoldDB" id="M7PSL0"/>
<evidence type="ECO:0000256" key="3">
    <source>
        <dbReference type="ARBA" id="ARBA00022989"/>
    </source>
</evidence>
<protein>
    <submittedName>
        <fullName evidence="5">Uncharacterized protein</fullName>
    </submittedName>
</protein>